<dbReference type="EMBL" id="CP015378">
    <property type="protein sequence ID" value="ANC75877.1"/>
    <property type="molecule type" value="Genomic_DNA"/>
</dbReference>
<comment type="subcellular location">
    <subcellularLocation>
        <location evidence="1">Cell membrane</location>
        <topology evidence="1">Multi-pass membrane protein</topology>
    </subcellularLocation>
</comment>
<dbReference type="KEGG" id="fpn:ABE65_003220"/>
<evidence type="ECO:0000313" key="9">
    <source>
        <dbReference type="EMBL" id="ANC75877.1"/>
    </source>
</evidence>
<dbReference type="AlphaFoldDB" id="A0A160IJE0"/>
<evidence type="ECO:0000313" key="10">
    <source>
        <dbReference type="Proteomes" id="UP000076623"/>
    </source>
</evidence>
<accession>A0A160IJE0</accession>
<dbReference type="PANTHER" id="PTHR42709:SF6">
    <property type="entry name" value="UNDECAPRENYL PHOSPHATE TRANSPORTER A"/>
    <property type="match status" value="1"/>
</dbReference>
<evidence type="ECO:0000256" key="2">
    <source>
        <dbReference type="ARBA" id="ARBA00010792"/>
    </source>
</evidence>
<dbReference type="Proteomes" id="UP000076623">
    <property type="component" value="Chromosome"/>
</dbReference>
<evidence type="ECO:0000259" key="8">
    <source>
        <dbReference type="Pfam" id="PF09335"/>
    </source>
</evidence>
<dbReference type="STRING" id="1221500.ABE65_003220"/>
<dbReference type="InterPro" id="IPR051311">
    <property type="entry name" value="DedA_domain"/>
</dbReference>
<keyword evidence="4 7" id="KW-0812">Transmembrane</keyword>
<keyword evidence="10" id="KW-1185">Reference proteome</keyword>
<evidence type="ECO:0000256" key="6">
    <source>
        <dbReference type="ARBA" id="ARBA00023136"/>
    </source>
</evidence>
<protein>
    <submittedName>
        <fullName evidence="9">Alkaline phosphatase</fullName>
    </submittedName>
</protein>
<evidence type="ECO:0000256" key="4">
    <source>
        <dbReference type="ARBA" id="ARBA00022692"/>
    </source>
</evidence>
<comment type="similarity">
    <text evidence="2">Belongs to the DedA family.</text>
</comment>
<keyword evidence="6 7" id="KW-0472">Membrane</keyword>
<reference evidence="9 10" key="1">
    <citation type="submission" date="2016-04" db="EMBL/GenBank/DDBJ databases">
        <title>Complete genome sequence of Fictibacillus phosphorivorans G25-29, a strain toxic to nematodes.</title>
        <authorList>
            <person name="Zheng Z."/>
        </authorList>
    </citation>
    <scope>NUCLEOTIDE SEQUENCE [LARGE SCALE GENOMIC DNA]</scope>
    <source>
        <strain evidence="9 10">G25-29</strain>
    </source>
</reference>
<sequence length="203" mass="22926">MENWLINIMNEFGYWGILLLIALENVFPPIPSEIILTFGGFMTHSSDLNIVGVILAATVGSVLGAVILYGVGLQLDVERMEKIVDRWGHILRLTKKDIHKADAWFDKYGPWTVFFCRFIPLIRSLISIPAGMSNMNFGLFLVLTTFGTLIWNIALVNLGAYFGASWEVIVGYMDVYSKIIYAVLALLFVSVVILYVRKRRQNS</sequence>
<evidence type="ECO:0000256" key="3">
    <source>
        <dbReference type="ARBA" id="ARBA00022475"/>
    </source>
</evidence>
<evidence type="ECO:0000256" key="5">
    <source>
        <dbReference type="ARBA" id="ARBA00022989"/>
    </source>
</evidence>
<gene>
    <name evidence="9" type="ORF">ABE65_003220</name>
</gene>
<proteinExistence type="inferred from homology"/>
<organism evidence="9 10">
    <name type="scientific">Fictibacillus phosphorivorans</name>
    <dbReference type="NCBI Taxonomy" id="1221500"/>
    <lineage>
        <taxon>Bacteria</taxon>
        <taxon>Bacillati</taxon>
        <taxon>Bacillota</taxon>
        <taxon>Bacilli</taxon>
        <taxon>Bacillales</taxon>
        <taxon>Fictibacillaceae</taxon>
        <taxon>Fictibacillus</taxon>
    </lineage>
</organism>
<keyword evidence="5 7" id="KW-1133">Transmembrane helix</keyword>
<name>A0A160IJE0_9BACL</name>
<feature type="transmembrane region" description="Helical" evidence="7">
    <location>
        <begin position="12"/>
        <end position="36"/>
    </location>
</feature>
<feature type="transmembrane region" description="Helical" evidence="7">
    <location>
        <begin position="48"/>
        <end position="71"/>
    </location>
</feature>
<feature type="domain" description="VTT" evidence="8">
    <location>
        <begin position="30"/>
        <end position="160"/>
    </location>
</feature>
<dbReference type="Pfam" id="PF09335">
    <property type="entry name" value="VTT_dom"/>
    <property type="match status" value="1"/>
</dbReference>
<evidence type="ECO:0000256" key="7">
    <source>
        <dbReference type="SAM" id="Phobius"/>
    </source>
</evidence>
<dbReference type="InterPro" id="IPR032816">
    <property type="entry name" value="VTT_dom"/>
</dbReference>
<dbReference type="PANTHER" id="PTHR42709">
    <property type="entry name" value="ALKALINE PHOSPHATASE LIKE PROTEIN"/>
    <property type="match status" value="1"/>
</dbReference>
<dbReference type="RefSeq" id="WP_066391269.1">
    <property type="nucleotide sequence ID" value="NZ_CP015378.1"/>
</dbReference>
<keyword evidence="3" id="KW-1003">Cell membrane</keyword>
<feature type="transmembrane region" description="Helical" evidence="7">
    <location>
        <begin position="138"/>
        <end position="163"/>
    </location>
</feature>
<dbReference type="GO" id="GO:0005886">
    <property type="term" value="C:plasma membrane"/>
    <property type="evidence" value="ECO:0007669"/>
    <property type="project" value="UniProtKB-SubCell"/>
</dbReference>
<feature type="transmembrane region" description="Helical" evidence="7">
    <location>
        <begin position="175"/>
        <end position="196"/>
    </location>
</feature>
<evidence type="ECO:0000256" key="1">
    <source>
        <dbReference type="ARBA" id="ARBA00004651"/>
    </source>
</evidence>